<organism evidence="3 4">
    <name type="scientific">Amedibacillus dolichus</name>
    <dbReference type="NCBI Taxonomy" id="31971"/>
    <lineage>
        <taxon>Bacteria</taxon>
        <taxon>Bacillati</taxon>
        <taxon>Bacillota</taxon>
        <taxon>Erysipelotrichia</taxon>
        <taxon>Erysipelotrichales</taxon>
        <taxon>Erysipelotrichaceae</taxon>
        <taxon>Amedibacillus</taxon>
    </lineage>
</organism>
<dbReference type="RefSeq" id="WP_004798446.1">
    <property type="nucleotide sequence ID" value="NZ_CABKNA010000005.1"/>
</dbReference>
<keyword evidence="1" id="KW-0812">Transmembrane</keyword>
<feature type="transmembrane region" description="Helical" evidence="1">
    <location>
        <begin position="6"/>
        <end position="26"/>
    </location>
</feature>
<evidence type="ECO:0000256" key="1">
    <source>
        <dbReference type="SAM" id="Phobius"/>
    </source>
</evidence>
<gene>
    <name evidence="3" type="ORF">DWZ83_06675</name>
    <name evidence="2" type="ORF">KHZ85_05760</name>
</gene>
<accession>A0A415PBH8</accession>
<dbReference type="GeneID" id="92792951"/>
<comment type="caution">
    <text evidence="3">The sequence shown here is derived from an EMBL/GenBank/DDBJ whole genome shotgun (WGS) entry which is preliminary data.</text>
</comment>
<dbReference type="OrthoDB" id="2054509at2"/>
<feature type="transmembrane region" description="Helical" evidence="1">
    <location>
        <begin position="79"/>
        <end position="97"/>
    </location>
</feature>
<dbReference type="Proteomes" id="UP000284868">
    <property type="component" value="Unassembled WGS sequence"/>
</dbReference>
<name>A0A415PBH8_9FIRM</name>
<evidence type="ECO:0000313" key="4">
    <source>
        <dbReference type="Proteomes" id="UP000284868"/>
    </source>
</evidence>
<reference evidence="3 4" key="1">
    <citation type="submission" date="2018-08" db="EMBL/GenBank/DDBJ databases">
        <title>A genome reference for cultivated species of the human gut microbiota.</title>
        <authorList>
            <person name="Zou Y."/>
            <person name="Xue W."/>
            <person name="Luo G."/>
        </authorList>
    </citation>
    <scope>NUCLEOTIDE SEQUENCE [LARGE SCALE GENOMIC DNA]</scope>
    <source>
        <strain evidence="3 4">AF35-6BH</strain>
    </source>
</reference>
<reference evidence="2" key="2">
    <citation type="submission" date="2021-02" db="EMBL/GenBank/DDBJ databases">
        <title>Infant gut strain persistence is associated with maternal origin, phylogeny, and functional potential including surface adhesion and iron acquisition.</title>
        <authorList>
            <person name="Lou Y.C."/>
        </authorList>
    </citation>
    <scope>NUCLEOTIDE SEQUENCE</scope>
    <source>
        <strain evidence="2">L3_108_103G1_dasL3_108_103G1_concoct_2</strain>
    </source>
</reference>
<evidence type="ECO:0000313" key="3">
    <source>
        <dbReference type="EMBL" id="RHM10048.1"/>
    </source>
</evidence>
<protein>
    <submittedName>
        <fullName evidence="3">Uncharacterized protein</fullName>
    </submittedName>
</protein>
<dbReference type="EMBL" id="QRPK01000031">
    <property type="protein sequence ID" value="RHM10048.1"/>
    <property type="molecule type" value="Genomic_DNA"/>
</dbReference>
<dbReference type="Pfam" id="PF20197">
    <property type="entry name" value="DUF6560"/>
    <property type="match status" value="1"/>
</dbReference>
<dbReference type="AlphaFoldDB" id="A0A415PBH8"/>
<keyword evidence="1" id="KW-1133">Transmembrane helix</keyword>
<evidence type="ECO:0000313" key="2">
    <source>
        <dbReference type="EMBL" id="MBS4884255.1"/>
    </source>
</evidence>
<keyword evidence="1" id="KW-0472">Membrane</keyword>
<feature type="transmembrane region" description="Helical" evidence="1">
    <location>
        <begin position="47"/>
        <end position="67"/>
    </location>
</feature>
<dbReference type="Proteomes" id="UP000753219">
    <property type="component" value="Unassembled WGS sequence"/>
</dbReference>
<sequence length="187" mass="21372">MEFLTFLMYFKFFIVAFLVCIVLDLLTARSSKKKSSSLDSFVVRAPIDFAILGGIAMAFFLGVFSICEDIGEIETYSPLFTWIVGGMFALCLLLMAAPIQGVWDIMVENDDITVIKGFLYRRHWKFSTICYAKAGRGGLKVYVQGRKRRAFFVDTMLPASQNFIKRMEKEGKPIVYQHKDQAEQIKE</sequence>
<proteinExistence type="predicted"/>
<dbReference type="EMBL" id="JAGZMZ010000011">
    <property type="protein sequence ID" value="MBS4884255.1"/>
    <property type="molecule type" value="Genomic_DNA"/>
</dbReference>
<dbReference type="InterPro" id="IPR046690">
    <property type="entry name" value="DUF6560"/>
</dbReference>
<keyword evidence="4" id="KW-1185">Reference proteome</keyword>